<keyword evidence="1" id="KW-0472">Membrane</keyword>
<sequence>SLVAQFHAGVFDSISFVALESLVVILLFLVVLDLWLWFRCLYGTGVFGFRRNFYIGACLEDDFVVASA</sequence>
<comment type="caution">
    <text evidence="2">The sequence shown here is derived from an EMBL/GenBank/DDBJ whole genome shotgun (WGS) entry which is preliminary data.</text>
</comment>
<feature type="non-terminal residue" evidence="2">
    <location>
        <position position="68"/>
    </location>
</feature>
<reference evidence="2 3" key="1">
    <citation type="submission" date="2021-06" db="EMBL/GenBank/DDBJ databases">
        <authorList>
            <person name="Kallberg Y."/>
            <person name="Tangrot J."/>
            <person name="Rosling A."/>
        </authorList>
    </citation>
    <scope>NUCLEOTIDE SEQUENCE [LARGE SCALE GENOMIC DNA]</scope>
    <source>
        <strain evidence="2 3">120-4 pot B 10/14</strain>
    </source>
</reference>
<accession>A0ABN7X6L8</accession>
<dbReference type="Proteomes" id="UP000789901">
    <property type="component" value="Unassembled WGS sequence"/>
</dbReference>
<evidence type="ECO:0000313" key="2">
    <source>
        <dbReference type="EMBL" id="CAG8847857.1"/>
    </source>
</evidence>
<evidence type="ECO:0000313" key="3">
    <source>
        <dbReference type="Proteomes" id="UP000789901"/>
    </source>
</evidence>
<organism evidence="2 3">
    <name type="scientific">Gigaspora margarita</name>
    <dbReference type="NCBI Taxonomy" id="4874"/>
    <lineage>
        <taxon>Eukaryota</taxon>
        <taxon>Fungi</taxon>
        <taxon>Fungi incertae sedis</taxon>
        <taxon>Mucoromycota</taxon>
        <taxon>Glomeromycotina</taxon>
        <taxon>Glomeromycetes</taxon>
        <taxon>Diversisporales</taxon>
        <taxon>Gigasporaceae</taxon>
        <taxon>Gigaspora</taxon>
    </lineage>
</organism>
<protein>
    <submittedName>
        <fullName evidence="2">25707_t:CDS:1</fullName>
    </submittedName>
</protein>
<keyword evidence="3" id="KW-1185">Reference proteome</keyword>
<feature type="non-terminal residue" evidence="2">
    <location>
        <position position="1"/>
    </location>
</feature>
<keyword evidence="1" id="KW-0812">Transmembrane</keyword>
<proteinExistence type="predicted"/>
<name>A0ABN7X6L8_GIGMA</name>
<gene>
    <name evidence="2" type="ORF">GMARGA_LOCUS38884</name>
</gene>
<evidence type="ECO:0000256" key="1">
    <source>
        <dbReference type="SAM" id="Phobius"/>
    </source>
</evidence>
<dbReference type="EMBL" id="CAJVQB010089603">
    <property type="protein sequence ID" value="CAG8847857.1"/>
    <property type="molecule type" value="Genomic_DNA"/>
</dbReference>
<keyword evidence="1" id="KW-1133">Transmembrane helix</keyword>
<feature type="transmembrane region" description="Helical" evidence="1">
    <location>
        <begin position="22"/>
        <end position="42"/>
    </location>
</feature>